<dbReference type="OrthoDB" id="7062395at2"/>
<dbReference type="AlphaFoldDB" id="A0A853FCE7"/>
<dbReference type="Gene3D" id="3.30.70.2970">
    <property type="entry name" value="Protein of unknown function (DUF541), domain 2"/>
    <property type="match status" value="1"/>
</dbReference>
<dbReference type="PANTHER" id="PTHR34387">
    <property type="entry name" value="SLR1258 PROTEIN"/>
    <property type="match status" value="1"/>
</dbReference>
<feature type="signal peptide" evidence="1">
    <location>
        <begin position="1"/>
        <end position="27"/>
    </location>
</feature>
<dbReference type="GO" id="GO:0006974">
    <property type="term" value="P:DNA damage response"/>
    <property type="evidence" value="ECO:0007669"/>
    <property type="project" value="TreeGrafter"/>
</dbReference>
<evidence type="ECO:0000313" key="2">
    <source>
        <dbReference type="EMBL" id="NYT37753.1"/>
    </source>
</evidence>
<dbReference type="InterPro" id="IPR052022">
    <property type="entry name" value="26kDa_periplasmic_antigen"/>
</dbReference>
<accession>A0A853FCE7</accession>
<feature type="chain" id="PRO_5032347624" evidence="1">
    <location>
        <begin position="28"/>
        <end position="246"/>
    </location>
</feature>
<dbReference type="InterPro" id="IPR007497">
    <property type="entry name" value="SIMPL/DUF541"/>
</dbReference>
<dbReference type="Pfam" id="PF04402">
    <property type="entry name" value="SIMPL"/>
    <property type="match status" value="1"/>
</dbReference>
<evidence type="ECO:0000313" key="3">
    <source>
        <dbReference type="Proteomes" id="UP000580517"/>
    </source>
</evidence>
<gene>
    <name evidence="2" type="ORF">H0A68_12780</name>
</gene>
<dbReference type="Proteomes" id="UP000580517">
    <property type="component" value="Unassembled WGS sequence"/>
</dbReference>
<reference evidence="2 3" key="1">
    <citation type="submission" date="2020-07" db="EMBL/GenBank/DDBJ databases">
        <title>Taxonomic revisions and descriptions of new bacterial species based on genomic comparisons in the high-G+C-content subgroup of the family Alcaligenaceae.</title>
        <authorList>
            <person name="Szabo A."/>
            <person name="Felfoldi T."/>
        </authorList>
    </citation>
    <scope>NUCLEOTIDE SEQUENCE [LARGE SCALE GENOMIC DNA]</scope>
    <source>
        <strain evidence="2 3">DSM 25264</strain>
    </source>
</reference>
<sequence>MFLSRRKCNWLLAMFLCAGAAMQPALAHDAHEHQKNKWPQAALQAQAVAEVAQDTVTITLATEISDASQAAVAQQLSKALDDVMAQAKAEGKDKVKASSGNYRIWPMSDKDGKISNWRGRAEIILKSTDFAAASDLASHLSDRMPIDNLDFSVSPQARSEKEAALLQQAAQAFKDRAQALATAFGYDRYDIRQIDLSGEGARYEVASAPQRMSFAAGAAAKVPLEAGTEKVIVSVNGSIFLRSDKK</sequence>
<dbReference type="Gene3D" id="3.30.110.170">
    <property type="entry name" value="Protein of unknown function (DUF541), domain 1"/>
    <property type="match status" value="1"/>
</dbReference>
<organism evidence="2 3">
    <name type="scientific">Allopusillimonas soli</name>
    <dbReference type="NCBI Taxonomy" id="659016"/>
    <lineage>
        <taxon>Bacteria</taxon>
        <taxon>Pseudomonadati</taxon>
        <taxon>Pseudomonadota</taxon>
        <taxon>Betaproteobacteria</taxon>
        <taxon>Burkholderiales</taxon>
        <taxon>Alcaligenaceae</taxon>
        <taxon>Allopusillimonas</taxon>
    </lineage>
</organism>
<dbReference type="PANTHER" id="PTHR34387:SF1">
    <property type="entry name" value="PERIPLASMIC IMMUNOGENIC PROTEIN"/>
    <property type="match status" value="1"/>
</dbReference>
<proteinExistence type="predicted"/>
<comment type="caution">
    <text evidence="2">The sequence shown here is derived from an EMBL/GenBank/DDBJ whole genome shotgun (WGS) entry which is preliminary data.</text>
</comment>
<protein>
    <submittedName>
        <fullName evidence="2">SIMPL domain-containing protein</fullName>
    </submittedName>
</protein>
<evidence type="ECO:0000256" key="1">
    <source>
        <dbReference type="SAM" id="SignalP"/>
    </source>
</evidence>
<keyword evidence="1" id="KW-0732">Signal</keyword>
<dbReference type="EMBL" id="JACCEW010000003">
    <property type="protein sequence ID" value="NYT37753.1"/>
    <property type="molecule type" value="Genomic_DNA"/>
</dbReference>
<keyword evidence="3" id="KW-1185">Reference proteome</keyword>
<name>A0A853FCE7_9BURK</name>